<proteinExistence type="predicted"/>
<protein>
    <submittedName>
        <fullName evidence="1">Uncharacterized protein</fullName>
    </submittedName>
</protein>
<name>A0A090QZ47_9GAMM</name>
<reference evidence="1 2" key="1">
    <citation type="journal article" date="2014" name="Genome Announc.">
        <title>Draft Genome Sequences of Two Vibrionaceae Species, Vibrio ponticus C121 and Photobacterium aphoticum C119, Isolated as Coral Reef Microbiota.</title>
        <authorList>
            <person name="Al-saari N."/>
            <person name="Meirelles P.M."/>
            <person name="Mino S."/>
            <person name="Suda W."/>
            <person name="Oshima K."/>
            <person name="Hattori M."/>
            <person name="Ohkuma M."/>
            <person name="Thompson F.L."/>
            <person name="Gomez-Gil B."/>
            <person name="Sawabe T."/>
            <person name="Sawabe T."/>
        </authorList>
    </citation>
    <scope>NUCLEOTIDE SEQUENCE [LARGE SCALE GENOMIC DNA]</scope>
    <source>
        <strain evidence="1 2">JCM 19237</strain>
    </source>
</reference>
<evidence type="ECO:0000313" key="2">
    <source>
        <dbReference type="Proteomes" id="UP000029227"/>
    </source>
</evidence>
<organism evidence="1 2">
    <name type="scientific">Photobacterium aphoticum</name>
    <dbReference type="NCBI Taxonomy" id="754436"/>
    <lineage>
        <taxon>Bacteria</taxon>
        <taxon>Pseudomonadati</taxon>
        <taxon>Pseudomonadota</taxon>
        <taxon>Gammaproteobacteria</taxon>
        <taxon>Vibrionales</taxon>
        <taxon>Vibrionaceae</taxon>
        <taxon>Photobacterium</taxon>
    </lineage>
</organism>
<gene>
    <name evidence="1" type="ORF">JCM19237_230</name>
</gene>
<accession>A0A090QZ47</accession>
<comment type="caution">
    <text evidence="1">The sequence shown here is derived from an EMBL/GenBank/DDBJ whole genome shotgun (WGS) entry which is preliminary data.</text>
</comment>
<dbReference type="Proteomes" id="UP000029227">
    <property type="component" value="Unassembled WGS sequence"/>
</dbReference>
<dbReference type="AlphaFoldDB" id="A0A090QZ47"/>
<sequence>MGKPMTHTNGIDQIQPENLVAHQDPADHPALTNDESCIFTYKLAITAVSVIPHIMPYTLY</sequence>
<dbReference type="EMBL" id="BBMN01000022">
    <property type="protein sequence ID" value="GAL08176.1"/>
    <property type="molecule type" value="Genomic_DNA"/>
</dbReference>
<evidence type="ECO:0000313" key="1">
    <source>
        <dbReference type="EMBL" id="GAL08176.1"/>
    </source>
</evidence>